<sequence length="465" mass="52879">LPIEILEHIAFQLLDHDPTLSNTIIVPLLQTCKRINAILAFRNNSHLYSRLFCSRFDYAASAGGLGPRAHNAPHLAHQLTCYSSALRCIQHGNIYDNHVLTAFSACFVLLIEDDGKNRHHLEAAGLPDFVDQFVRKRLHEDSDFSNGWPQESPINCLALWLLRYTSTEDRVGPTQEDVRELNQHNVVNLISPTSSYDADHNGPTTVSPSSMHDNDWYRLTDRIDPMETSSKLNTRYTYGSATGLWQGRARMHEDFTEQQLFLNALLLMRLREHHCIDPQDPVPTGGANGGFDDGIANAWIPNDVQIYEDRDAKLRFYHRGRVHTYEAYRPGIANSHDEATCKGCLFRGTCDIIYREDDVYYAGVDADQVDAAMEDDDEQFLVAASSQYGLLIDSILDQRGHAMEEETDVEEDVTCDCDEEYWVQRKCNGVLDIALVGETDFKHGQAWNHHRHYGRVREWDGLVAL</sequence>
<gene>
    <name evidence="2" type="ORF">K503DRAFT_788123</name>
</gene>
<accession>A0A1B7MEF7</accession>
<dbReference type="AlphaFoldDB" id="A0A1B7MEF7"/>
<feature type="region of interest" description="Disordered" evidence="1">
    <location>
        <begin position="192"/>
        <end position="211"/>
    </location>
</feature>
<name>A0A1B7MEF7_9AGAM</name>
<protein>
    <recommendedName>
        <fullName evidence="4">F-box domain-containing protein</fullName>
    </recommendedName>
</protein>
<dbReference type="InParanoid" id="A0A1B7MEF7"/>
<feature type="non-terminal residue" evidence="2">
    <location>
        <position position="465"/>
    </location>
</feature>
<evidence type="ECO:0000313" key="3">
    <source>
        <dbReference type="Proteomes" id="UP000092154"/>
    </source>
</evidence>
<dbReference type="OrthoDB" id="5595695at2759"/>
<dbReference type="STRING" id="1314800.A0A1B7MEF7"/>
<evidence type="ECO:0000256" key="1">
    <source>
        <dbReference type="SAM" id="MobiDB-lite"/>
    </source>
</evidence>
<proteinExistence type="predicted"/>
<dbReference type="EMBL" id="KV449706">
    <property type="protein sequence ID" value="OAX30984.1"/>
    <property type="molecule type" value="Genomic_DNA"/>
</dbReference>
<reference evidence="2 3" key="1">
    <citation type="submission" date="2016-06" db="EMBL/GenBank/DDBJ databases">
        <title>Comparative genomics of the ectomycorrhizal sister species Rhizopogon vinicolor and Rhizopogon vesiculosus (Basidiomycota: Boletales) reveals a divergence of the mating type B locus.</title>
        <authorList>
            <consortium name="DOE Joint Genome Institute"/>
            <person name="Mujic A.B."/>
            <person name="Kuo A."/>
            <person name="Tritt A."/>
            <person name="Lipzen A."/>
            <person name="Chen C."/>
            <person name="Johnson J."/>
            <person name="Sharma A."/>
            <person name="Barry K."/>
            <person name="Grigoriev I.V."/>
            <person name="Spatafora J.W."/>
        </authorList>
    </citation>
    <scope>NUCLEOTIDE SEQUENCE [LARGE SCALE GENOMIC DNA]</scope>
    <source>
        <strain evidence="2 3">AM-OR11-026</strain>
    </source>
</reference>
<evidence type="ECO:0000313" key="2">
    <source>
        <dbReference type="EMBL" id="OAX30984.1"/>
    </source>
</evidence>
<keyword evidence="3" id="KW-1185">Reference proteome</keyword>
<evidence type="ECO:0008006" key="4">
    <source>
        <dbReference type="Google" id="ProtNLM"/>
    </source>
</evidence>
<feature type="non-terminal residue" evidence="2">
    <location>
        <position position="1"/>
    </location>
</feature>
<organism evidence="2 3">
    <name type="scientific">Rhizopogon vinicolor AM-OR11-026</name>
    <dbReference type="NCBI Taxonomy" id="1314800"/>
    <lineage>
        <taxon>Eukaryota</taxon>
        <taxon>Fungi</taxon>
        <taxon>Dikarya</taxon>
        <taxon>Basidiomycota</taxon>
        <taxon>Agaricomycotina</taxon>
        <taxon>Agaricomycetes</taxon>
        <taxon>Agaricomycetidae</taxon>
        <taxon>Boletales</taxon>
        <taxon>Suillineae</taxon>
        <taxon>Rhizopogonaceae</taxon>
        <taxon>Rhizopogon</taxon>
    </lineage>
</organism>
<dbReference type="Proteomes" id="UP000092154">
    <property type="component" value="Unassembled WGS sequence"/>
</dbReference>